<accession>A0A7W5BFD2</accession>
<dbReference type="EMBL" id="JACHXD010000025">
    <property type="protein sequence ID" value="MBB3122172.1"/>
    <property type="molecule type" value="Genomic_DNA"/>
</dbReference>
<evidence type="ECO:0000313" key="1">
    <source>
        <dbReference type="EMBL" id="MBB3122172.1"/>
    </source>
</evidence>
<keyword evidence="2" id="KW-1185">Reference proteome</keyword>
<organism evidence="1 2">
    <name type="scientific">Pseudoduganella violacea</name>
    <dbReference type="NCBI Taxonomy" id="1715466"/>
    <lineage>
        <taxon>Bacteria</taxon>
        <taxon>Pseudomonadati</taxon>
        <taxon>Pseudomonadota</taxon>
        <taxon>Betaproteobacteria</taxon>
        <taxon>Burkholderiales</taxon>
        <taxon>Oxalobacteraceae</taxon>
        <taxon>Telluria group</taxon>
        <taxon>Pseudoduganella</taxon>
    </lineage>
</organism>
<sequence>MKALALQLLVAAACCAASIGLYDRLVRRPATAIAVVDAAQLYQGMHTQLMKGVPSAASAGDALRAIERSQQFQRRFQRELFKLAEECQCLLVDKAAVIGMRPQVADLTPLLRQRVQ</sequence>
<comment type="caution">
    <text evidence="1">The sequence shown here is derived from an EMBL/GenBank/DDBJ whole genome shotgun (WGS) entry which is preliminary data.</text>
</comment>
<gene>
    <name evidence="1" type="ORF">FHS03_005269</name>
</gene>
<dbReference type="AlphaFoldDB" id="A0A7W5BFD2"/>
<evidence type="ECO:0000313" key="2">
    <source>
        <dbReference type="Proteomes" id="UP000541535"/>
    </source>
</evidence>
<reference evidence="1 2" key="1">
    <citation type="submission" date="2020-08" db="EMBL/GenBank/DDBJ databases">
        <title>Genomic Encyclopedia of Type Strains, Phase III (KMG-III): the genomes of soil and plant-associated and newly described type strains.</title>
        <authorList>
            <person name="Whitman W."/>
        </authorList>
    </citation>
    <scope>NUCLEOTIDE SEQUENCE [LARGE SCALE GENOMIC DNA]</scope>
    <source>
        <strain evidence="1 2">CECT 8897</strain>
    </source>
</reference>
<proteinExistence type="predicted"/>
<dbReference type="Proteomes" id="UP000541535">
    <property type="component" value="Unassembled WGS sequence"/>
</dbReference>
<name>A0A7W5BFD2_9BURK</name>
<protein>
    <submittedName>
        <fullName evidence="1">Uncharacterized protein</fullName>
    </submittedName>
</protein>
<dbReference type="RefSeq" id="WP_183443841.1">
    <property type="nucleotide sequence ID" value="NZ_JACHXD010000025.1"/>
</dbReference>